<dbReference type="PROSITE" id="PS51296">
    <property type="entry name" value="RIESKE"/>
    <property type="match status" value="1"/>
</dbReference>
<sequence length="447" mass="50216">MGHEATGNVMQGRARPLAGERYTSRAFMQAEWDNVWTKSWLVTIRADDIAEAGDFMLEQIGPESILIVRQEDGGVKAFYNVCQHRGNKLVHVEEGSMPAFTCAYHSWRFELDGRCSYAQDPEDFAGGDPCPRAGLVEVACEVFSGFVWINMDPDCASLADSLGPIRDEWQAYPLEHMTRIQAMSVNMPCNWKLLMDNFHETYHLPTAHPEGIEYAEDHFSETRLELYENGHALGQTKCCLPAHRLPPGKPRMTKPIEADLIAWELDPADFIGRERDAREAIQQQKRKLGAGRGLHYYDAMSDEQLTDVFHYTVFPNFATSLNPDGMLFLRAIPDRTDPEKCLFDCWYYSFGGANANTELVTADGPRAGHAEREIVEYGDKSLGVVLDGDAWVMAGQQEGMRSRGYGGAILANQERRVAQYHEMIDRYIAGFRPQPKGSGVRAEDCAA</sequence>
<dbReference type="Pfam" id="PF00355">
    <property type="entry name" value="Rieske"/>
    <property type="match status" value="1"/>
</dbReference>
<dbReference type="SUPFAM" id="SSF50022">
    <property type="entry name" value="ISP domain"/>
    <property type="match status" value="1"/>
</dbReference>
<keyword evidence="9" id="KW-1185">Reference proteome</keyword>
<keyword evidence="2" id="KW-0001">2Fe-2S</keyword>
<dbReference type="CDD" id="cd03469">
    <property type="entry name" value="Rieske_RO_Alpha_N"/>
    <property type="match status" value="1"/>
</dbReference>
<keyword evidence="6" id="KW-0411">Iron-sulfur</keyword>
<dbReference type="InterPro" id="IPR036922">
    <property type="entry name" value="Rieske_2Fe-2S_sf"/>
</dbReference>
<dbReference type="Gene3D" id="3.90.380.10">
    <property type="entry name" value="Naphthalene 1,2-dioxygenase Alpha Subunit, Chain A, domain 1"/>
    <property type="match status" value="1"/>
</dbReference>
<gene>
    <name evidence="8" type="ORF">GCM10010990_33110</name>
</gene>
<dbReference type="GO" id="GO:0051537">
    <property type="term" value="F:2 iron, 2 sulfur cluster binding"/>
    <property type="evidence" value="ECO:0007669"/>
    <property type="project" value="UniProtKB-KW"/>
</dbReference>
<evidence type="ECO:0000259" key="7">
    <source>
        <dbReference type="PROSITE" id="PS51296"/>
    </source>
</evidence>
<keyword evidence="5" id="KW-0408">Iron</keyword>
<reference evidence="8" key="1">
    <citation type="journal article" date="2014" name="Int. J. Syst. Evol. Microbiol.">
        <title>Complete genome sequence of Corynebacterium casei LMG S-19264T (=DSM 44701T), isolated from a smear-ripened cheese.</title>
        <authorList>
            <consortium name="US DOE Joint Genome Institute (JGI-PGF)"/>
            <person name="Walter F."/>
            <person name="Albersmeier A."/>
            <person name="Kalinowski J."/>
            <person name="Ruckert C."/>
        </authorList>
    </citation>
    <scope>NUCLEOTIDE SEQUENCE</scope>
    <source>
        <strain evidence="8">CGMCC 1.15360</strain>
    </source>
</reference>
<reference evidence="8" key="2">
    <citation type="submission" date="2020-09" db="EMBL/GenBank/DDBJ databases">
        <authorList>
            <person name="Sun Q."/>
            <person name="Zhou Y."/>
        </authorList>
    </citation>
    <scope>NUCLEOTIDE SEQUENCE</scope>
    <source>
        <strain evidence="8">CGMCC 1.15360</strain>
    </source>
</reference>
<dbReference type="PANTHER" id="PTHR43756">
    <property type="entry name" value="CHOLINE MONOOXYGENASE, CHLOROPLASTIC"/>
    <property type="match status" value="1"/>
</dbReference>
<dbReference type="Gene3D" id="2.102.10.10">
    <property type="entry name" value="Rieske [2Fe-2S] iron-sulphur domain"/>
    <property type="match status" value="1"/>
</dbReference>
<dbReference type="GO" id="GO:0016491">
    <property type="term" value="F:oxidoreductase activity"/>
    <property type="evidence" value="ECO:0007669"/>
    <property type="project" value="UniProtKB-KW"/>
</dbReference>
<dbReference type="SUPFAM" id="SSF55961">
    <property type="entry name" value="Bet v1-like"/>
    <property type="match status" value="1"/>
</dbReference>
<dbReference type="PRINTS" id="PR00090">
    <property type="entry name" value="RNGDIOXGNASE"/>
</dbReference>
<evidence type="ECO:0000256" key="5">
    <source>
        <dbReference type="ARBA" id="ARBA00023004"/>
    </source>
</evidence>
<evidence type="ECO:0000256" key="1">
    <source>
        <dbReference type="ARBA" id="ARBA00001962"/>
    </source>
</evidence>
<comment type="cofactor">
    <cofactor evidence="1">
        <name>Fe cation</name>
        <dbReference type="ChEBI" id="CHEBI:24875"/>
    </cofactor>
</comment>
<dbReference type="PANTHER" id="PTHR43756:SF5">
    <property type="entry name" value="CHOLINE MONOOXYGENASE, CHLOROPLASTIC"/>
    <property type="match status" value="1"/>
</dbReference>
<dbReference type="CDD" id="cd08882">
    <property type="entry name" value="RHO_alpha_C_MupW-like"/>
    <property type="match status" value="1"/>
</dbReference>
<comment type="caution">
    <text evidence="8">The sequence shown here is derived from an EMBL/GenBank/DDBJ whole genome shotgun (WGS) entry which is preliminary data.</text>
</comment>
<dbReference type="Pfam" id="PF00848">
    <property type="entry name" value="Ring_hydroxyl_A"/>
    <property type="match status" value="1"/>
</dbReference>
<accession>A0A916Z7X4</accession>
<organism evidence="8 9">
    <name type="scientific">Croceicoccus mobilis</name>
    <dbReference type="NCBI Taxonomy" id="1703339"/>
    <lineage>
        <taxon>Bacteria</taxon>
        <taxon>Pseudomonadati</taxon>
        <taxon>Pseudomonadota</taxon>
        <taxon>Alphaproteobacteria</taxon>
        <taxon>Sphingomonadales</taxon>
        <taxon>Erythrobacteraceae</taxon>
        <taxon>Croceicoccus</taxon>
    </lineage>
</organism>
<protein>
    <recommendedName>
        <fullName evidence="7">Rieske domain-containing protein</fullName>
    </recommendedName>
</protein>
<name>A0A916Z7X4_9SPHN</name>
<proteinExistence type="predicted"/>
<evidence type="ECO:0000313" key="8">
    <source>
        <dbReference type="EMBL" id="GGD80604.1"/>
    </source>
</evidence>
<dbReference type="Proteomes" id="UP000612349">
    <property type="component" value="Unassembled WGS sequence"/>
</dbReference>
<dbReference type="AlphaFoldDB" id="A0A916Z7X4"/>
<evidence type="ECO:0000313" key="9">
    <source>
        <dbReference type="Proteomes" id="UP000612349"/>
    </source>
</evidence>
<evidence type="ECO:0000256" key="3">
    <source>
        <dbReference type="ARBA" id="ARBA00022723"/>
    </source>
</evidence>
<dbReference type="GO" id="GO:0005506">
    <property type="term" value="F:iron ion binding"/>
    <property type="evidence" value="ECO:0007669"/>
    <property type="project" value="InterPro"/>
</dbReference>
<evidence type="ECO:0000256" key="2">
    <source>
        <dbReference type="ARBA" id="ARBA00022714"/>
    </source>
</evidence>
<dbReference type="EMBL" id="BMIP01000009">
    <property type="protein sequence ID" value="GGD80604.1"/>
    <property type="molecule type" value="Genomic_DNA"/>
</dbReference>
<evidence type="ECO:0000256" key="4">
    <source>
        <dbReference type="ARBA" id="ARBA00023002"/>
    </source>
</evidence>
<keyword evidence="3" id="KW-0479">Metal-binding</keyword>
<dbReference type="OrthoDB" id="7456916at2"/>
<keyword evidence="4" id="KW-0560">Oxidoreductase</keyword>
<dbReference type="InterPro" id="IPR015879">
    <property type="entry name" value="Ring_hydroxy_dOase_asu_C_dom"/>
</dbReference>
<evidence type="ECO:0000256" key="6">
    <source>
        <dbReference type="ARBA" id="ARBA00023014"/>
    </source>
</evidence>
<feature type="domain" description="Rieske" evidence="7">
    <location>
        <begin position="41"/>
        <end position="149"/>
    </location>
</feature>
<dbReference type="InterPro" id="IPR001663">
    <property type="entry name" value="Rng_hydr_dOase-A"/>
</dbReference>
<dbReference type="InterPro" id="IPR017941">
    <property type="entry name" value="Rieske_2Fe-2S"/>
</dbReference>
<dbReference type="RefSeq" id="WP_066770720.1">
    <property type="nucleotide sequence ID" value="NZ_BMIP01000009.1"/>
</dbReference>